<gene>
    <name evidence="3" type="ORF">SAMN05421504_11814</name>
</gene>
<accession>A0A1H3T6K6</accession>
<protein>
    <recommendedName>
        <fullName evidence="5">Lipoprotein</fullName>
    </recommendedName>
</protein>
<reference evidence="3 4" key="1">
    <citation type="submission" date="2016-10" db="EMBL/GenBank/DDBJ databases">
        <authorList>
            <person name="de Groot N.N."/>
        </authorList>
    </citation>
    <scope>NUCLEOTIDE SEQUENCE [LARGE SCALE GENOMIC DNA]</scope>
    <source>
        <strain evidence="3 4">CPCC 202699</strain>
    </source>
</reference>
<dbReference type="RefSeq" id="WP_143047305.1">
    <property type="nucleotide sequence ID" value="NZ_FNON01000018.1"/>
</dbReference>
<dbReference type="OrthoDB" id="3531020at2"/>
<dbReference type="STRING" id="589385.SAMN05421504_11814"/>
<keyword evidence="4" id="KW-1185">Reference proteome</keyword>
<feature type="signal peptide" evidence="2">
    <location>
        <begin position="1"/>
        <end position="22"/>
    </location>
</feature>
<keyword evidence="2" id="KW-0732">Signal</keyword>
<dbReference type="EMBL" id="FNON01000018">
    <property type="protein sequence ID" value="SDZ45491.1"/>
    <property type="molecule type" value="Genomic_DNA"/>
</dbReference>
<name>A0A1H3T6K6_9PSEU</name>
<dbReference type="Proteomes" id="UP000199515">
    <property type="component" value="Unassembled WGS sequence"/>
</dbReference>
<proteinExistence type="predicted"/>
<evidence type="ECO:0000313" key="3">
    <source>
        <dbReference type="EMBL" id="SDZ45491.1"/>
    </source>
</evidence>
<organism evidence="3 4">
    <name type="scientific">Amycolatopsis xylanica</name>
    <dbReference type="NCBI Taxonomy" id="589385"/>
    <lineage>
        <taxon>Bacteria</taxon>
        <taxon>Bacillati</taxon>
        <taxon>Actinomycetota</taxon>
        <taxon>Actinomycetes</taxon>
        <taxon>Pseudonocardiales</taxon>
        <taxon>Pseudonocardiaceae</taxon>
        <taxon>Amycolatopsis</taxon>
    </lineage>
</organism>
<dbReference type="PROSITE" id="PS51257">
    <property type="entry name" value="PROKAR_LIPOPROTEIN"/>
    <property type="match status" value="1"/>
</dbReference>
<evidence type="ECO:0000256" key="2">
    <source>
        <dbReference type="SAM" id="SignalP"/>
    </source>
</evidence>
<evidence type="ECO:0000313" key="4">
    <source>
        <dbReference type="Proteomes" id="UP000199515"/>
    </source>
</evidence>
<feature type="chain" id="PRO_5038611064" description="Lipoprotein" evidence="2">
    <location>
        <begin position="23"/>
        <end position="172"/>
    </location>
</feature>
<evidence type="ECO:0000256" key="1">
    <source>
        <dbReference type="SAM" id="MobiDB-lite"/>
    </source>
</evidence>
<dbReference type="AlphaFoldDB" id="A0A1H3T6K6"/>
<evidence type="ECO:0008006" key="5">
    <source>
        <dbReference type="Google" id="ProtNLM"/>
    </source>
</evidence>
<feature type="region of interest" description="Disordered" evidence="1">
    <location>
        <begin position="59"/>
        <end position="87"/>
    </location>
</feature>
<sequence>MKRKSGKRLAAIALAVALVVTGCDSGGNSPGGDMQPTITLVEAGRKVDEYAELARQAIGPDTKLGNPDKNYDFPCSNADGSPAKNRRDARVSYQIEGTSVEKIPVYFDAIRAFWARSGFEVNDEEAPNRYLGGVNKANGFTMALKSNDLGEVYLKVSSPCVWRNGTPEPDKP</sequence>